<gene>
    <name evidence="2" type="ORF">Thiowin_02063</name>
</gene>
<dbReference type="Proteomes" id="UP001432180">
    <property type="component" value="Chromosome"/>
</dbReference>
<evidence type="ECO:0000256" key="1">
    <source>
        <dbReference type="SAM" id="Phobius"/>
    </source>
</evidence>
<proteinExistence type="predicted"/>
<name>A0ABZ0S9G5_9GAMM</name>
<organism evidence="2 3">
    <name type="scientific">Thiorhodovibrio winogradskyi</name>
    <dbReference type="NCBI Taxonomy" id="77007"/>
    <lineage>
        <taxon>Bacteria</taxon>
        <taxon>Pseudomonadati</taxon>
        <taxon>Pseudomonadota</taxon>
        <taxon>Gammaproteobacteria</taxon>
        <taxon>Chromatiales</taxon>
        <taxon>Chromatiaceae</taxon>
        <taxon>Thiorhodovibrio</taxon>
    </lineage>
</organism>
<keyword evidence="1" id="KW-0812">Transmembrane</keyword>
<dbReference type="EMBL" id="CP121472">
    <property type="protein sequence ID" value="WPL17077.1"/>
    <property type="molecule type" value="Genomic_DNA"/>
</dbReference>
<keyword evidence="1" id="KW-1133">Transmembrane helix</keyword>
<feature type="transmembrane region" description="Helical" evidence="1">
    <location>
        <begin position="79"/>
        <end position="102"/>
    </location>
</feature>
<accession>A0ABZ0S9G5</accession>
<evidence type="ECO:0000313" key="3">
    <source>
        <dbReference type="Proteomes" id="UP001432180"/>
    </source>
</evidence>
<sequence length="111" mass="12652">MDRELRSIARYQRRIAMAAPRLVDTLWDSLIPVSLHWRTPESRYPRLTPQWHDENAAIGMGIALVLALAWPRWRRAHLLGNWASLILVALTGFLGLIELLLFPPEAESASS</sequence>
<evidence type="ECO:0000313" key="2">
    <source>
        <dbReference type="EMBL" id="WPL17077.1"/>
    </source>
</evidence>
<keyword evidence="1" id="KW-0472">Membrane</keyword>
<keyword evidence="3" id="KW-1185">Reference proteome</keyword>
<protein>
    <submittedName>
        <fullName evidence="2">Uncharacterized protein</fullName>
    </submittedName>
</protein>
<reference evidence="2 3" key="1">
    <citation type="journal article" date="2023" name="Microorganisms">
        <title>Thiorhodovibrio frisius and Trv. litoralis spp. nov., Two Novel Members from a Clade of Fastidious Purple Sulfur Bacteria That Exhibit Unique Red-Shifted Light-Harvesting Capabilities.</title>
        <authorList>
            <person name="Methner A."/>
            <person name="Kuzyk S.B."/>
            <person name="Petersen J."/>
            <person name="Bauer S."/>
            <person name="Brinkmann H."/>
            <person name="Sichau K."/>
            <person name="Wanner G."/>
            <person name="Wolf J."/>
            <person name="Neumann-Schaal M."/>
            <person name="Henke P."/>
            <person name="Tank M."/>
            <person name="Sproer C."/>
            <person name="Bunk B."/>
            <person name="Overmann J."/>
        </authorList>
    </citation>
    <scope>NUCLEOTIDE SEQUENCE [LARGE SCALE GENOMIC DNA]</scope>
    <source>
        <strain evidence="2 3">DSM 6702</strain>
    </source>
</reference>